<dbReference type="Pfam" id="PF18120">
    <property type="entry name" value="DUF5597"/>
    <property type="match status" value="1"/>
</dbReference>
<dbReference type="Gene3D" id="2.60.220.20">
    <property type="entry name" value="putative beta-Galactosidase from caulobacter crescentus"/>
    <property type="match status" value="1"/>
</dbReference>
<keyword evidence="6" id="KW-1185">Reference proteome</keyword>
<organism evidence="5 6">
    <name type="scientific">Sphingomonas qilianensis</name>
    <dbReference type="NCBI Taxonomy" id="1736690"/>
    <lineage>
        <taxon>Bacteria</taxon>
        <taxon>Pseudomonadati</taxon>
        <taxon>Pseudomonadota</taxon>
        <taxon>Alphaproteobacteria</taxon>
        <taxon>Sphingomonadales</taxon>
        <taxon>Sphingomonadaceae</taxon>
        <taxon>Sphingomonas</taxon>
    </lineage>
</organism>
<dbReference type="Pfam" id="PF02449">
    <property type="entry name" value="Glyco_hydro_42"/>
    <property type="match status" value="1"/>
</dbReference>
<evidence type="ECO:0000259" key="4">
    <source>
        <dbReference type="Pfam" id="PF18120"/>
    </source>
</evidence>
<evidence type="ECO:0000313" key="5">
    <source>
        <dbReference type="EMBL" id="MEN2786563.1"/>
    </source>
</evidence>
<feature type="domain" description="Glycoside hydrolase family 42 N-terminal" evidence="3">
    <location>
        <begin position="91"/>
        <end position="233"/>
    </location>
</feature>
<accession>A0ABU9XTE8</accession>
<keyword evidence="1" id="KW-0378">Hydrolase</keyword>
<dbReference type="Proteomes" id="UP001404104">
    <property type="component" value="Unassembled WGS sequence"/>
</dbReference>
<evidence type="ECO:0000256" key="1">
    <source>
        <dbReference type="ARBA" id="ARBA00022801"/>
    </source>
</evidence>
<evidence type="ECO:0000313" key="6">
    <source>
        <dbReference type="Proteomes" id="UP001404104"/>
    </source>
</evidence>
<dbReference type="SUPFAM" id="SSF51445">
    <property type="entry name" value="(Trans)glycosidases"/>
    <property type="match status" value="1"/>
</dbReference>
<sequence>MNDIVRQGRMGNGVNAEMTMLGSMKLISPLALFATIAMSSAAWARDLPQLVEKEGRHALMVDGAPFLILGVQANNSANYPSQLPTVWPAIKAAHANTLEMPVAWEQIEPIEGEFDFSFVDELLKQARANDVRLVLLWFGTWKNNNPDYAPEWVKLNNARFPRVINAKGEMKNSLSPHFRATLEADKRAFVALLQHLKAVDQDHSVIMVQVENETGTYSAVRDFSPTAQRLFNQPAPAELVKAMRAKPGTWREAFGKEADEYFHAWHIARYVDEVAAAGKRALALPMYVNAALRDPFKYQDPFTYSSGGPTWNVLDVWKTAAPSIDAIAPDIYDRDSARVRKTLDQYGRADNALFVPEIGSDKGYARHFYDVLGRQGIGFAPFGLDYSGFSNYPLGARVVNAQTVDNFAVHYRQFAPMAREWARISFENKVWGAGEADDRRPETLQLGGRWTATFTYGEWQMGTVGDSWLGKADPVPDRAVPDGGAVIAQLSANEFLLVGHRVRVRFGSAKDERFMLARVEEGHFQDGRWIFDRVWNGDQTGSGLNLTTLPQVLKIKLASY</sequence>
<dbReference type="InterPro" id="IPR040719">
    <property type="entry name" value="DUF5597"/>
</dbReference>
<dbReference type="RefSeq" id="WP_345864368.1">
    <property type="nucleotide sequence ID" value="NZ_JBDIMF010000003.1"/>
</dbReference>
<dbReference type="InterPro" id="IPR017853">
    <property type="entry name" value="GH"/>
</dbReference>
<gene>
    <name evidence="5" type="ORF">ABC969_09050</name>
</gene>
<dbReference type="InterPro" id="IPR013529">
    <property type="entry name" value="Glyco_hydro_42_N"/>
</dbReference>
<reference evidence="5 6" key="1">
    <citation type="submission" date="2024-05" db="EMBL/GenBank/DDBJ databases">
        <authorList>
            <person name="Liu Q."/>
            <person name="Xin Y.-H."/>
        </authorList>
    </citation>
    <scope>NUCLEOTIDE SEQUENCE [LARGE SCALE GENOMIC DNA]</scope>
    <source>
        <strain evidence="5 6">CGMCC 1.15349</strain>
    </source>
</reference>
<dbReference type="EMBL" id="JBDIMF010000003">
    <property type="protein sequence ID" value="MEN2786563.1"/>
    <property type="molecule type" value="Genomic_DNA"/>
</dbReference>
<proteinExistence type="predicted"/>
<dbReference type="Gene3D" id="3.20.20.80">
    <property type="entry name" value="Glycosidases"/>
    <property type="match status" value="1"/>
</dbReference>
<protein>
    <submittedName>
        <fullName evidence="5">DUF5597 domain-containing protein</fullName>
    </submittedName>
</protein>
<evidence type="ECO:0000259" key="3">
    <source>
        <dbReference type="Pfam" id="PF02449"/>
    </source>
</evidence>
<name>A0ABU9XTE8_9SPHN</name>
<keyword evidence="2" id="KW-0326">Glycosidase</keyword>
<evidence type="ECO:0000256" key="2">
    <source>
        <dbReference type="ARBA" id="ARBA00023295"/>
    </source>
</evidence>
<comment type="caution">
    <text evidence="5">The sequence shown here is derived from an EMBL/GenBank/DDBJ whole genome shotgun (WGS) entry which is preliminary data.</text>
</comment>
<feature type="domain" description="DUF5597" evidence="4">
    <location>
        <begin position="408"/>
        <end position="546"/>
    </location>
</feature>